<name>A0AAV5P892_CELCE</name>
<dbReference type="PANTHER" id="PTHR23523">
    <property type="match status" value="1"/>
</dbReference>
<dbReference type="Proteomes" id="UP001165168">
    <property type="component" value="Unassembled WGS sequence"/>
</dbReference>
<keyword evidence="2 5" id="KW-0812">Transmembrane</keyword>
<feature type="transmembrane region" description="Helical" evidence="5">
    <location>
        <begin position="51"/>
        <end position="70"/>
    </location>
</feature>
<dbReference type="SUPFAM" id="SSF103473">
    <property type="entry name" value="MFS general substrate transporter"/>
    <property type="match status" value="1"/>
</dbReference>
<evidence type="ECO:0000259" key="6">
    <source>
        <dbReference type="PROSITE" id="PS50850"/>
    </source>
</evidence>
<dbReference type="Proteomes" id="UP000319068">
    <property type="component" value="Chromosome"/>
</dbReference>
<evidence type="ECO:0000256" key="4">
    <source>
        <dbReference type="ARBA" id="ARBA00023136"/>
    </source>
</evidence>
<feature type="transmembrane region" description="Helical" evidence="5">
    <location>
        <begin position="106"/>
        <end position="131"/>
    </location>
</feature>
<evidence type="ECO:0000256" key="2">
    <source>
        <dbReference type="ARBA" id="ARBA00022692"/>
    </source>
</evidence>
<keyword evidence="4 5" id="KW-0472">Membrane</keyword>
<feature type="domain" description="Major facilitator superfamily (MFS) profile" evidence="6">
    <location>
        <begin position="16"/>
        <end position="437"/>
    </location>
</feature>
<dbReference type="InterPro" id="IPR020846">
    <property type="entry name" value="MFS_dom"/>
</dbReference>
<dbReference type="Pfam" id="PF07690">
    <property type="entry name" value="MFS_1"/>
    <property type="match status" value="1"/>
</dbReference>
<keyword evidence="3 5" id="KW-1133">Transmembrane helix</keyword>
<evidence type="ECO:0000313" key="8">
    <source>
        <dbReference type="EMBL" id="QDP76550.1"/>
    </source>
</evidence>
<proteinExistence type="predicted"/>
<gene>
    <name evidence="7" type="ORF">Ccel01_25290</name>
    <name evidence="8" type="ORF">FOG94_16850</name>
</gene>
<dbReference type="PANTHER" id="PTHR23523:SF2">
    <property type="entry name" value="2-NITROIMIDAZOLE TRANSPORTER"/>
    <property type="match status" value="1"/>
</dbReference>
<feature type="transmembrane region" description="Helical" evidence="5">
    <location>
        <begin position="380"/>
        <end position="403"/>
    </location>
</feature>
<feature type="transmembrane region" description="Helical" evidence="5">
    <location>
        <begin position="292"/>
        <end position="311"/>
    </location>
</feature>
<dbReference type="EMBL" id="BSTG01000003">
    <property type="protein sequence ID" value="GLY57927.1"/>
    <property type="molecule type" value="Genomic_DNA"/>
</dbReference>
<feature type="transmembrane region" description="Helical" evidence="5">
    <location>
        <begin position="143"/>
        <end position="168"/>
    </location>
</feature>
<feature type="transmembrane region" description="Helical" evidence="5">
    <location>
        <begin position="256"/>
        <end position="280"/>
    </location>
</feature>
<dbReference type="EMBL" id="CP041694">
    <property type="protein sequence ID" value="QDP76550.1"/>
    <property type="molecule type" value="Genomic_DNA"/>
</dbReference>
<dbReference type="PROSITE" id="PS50850">
    <property type="entry name" value="MFS"/>
    <property type="match status" value="1"/>
</dbReference>
<feature type="transmembrane region" description="Helical" evidence="5">
    <location>
        <begin position="12"/>
        <end position="31"/>
    </location>
</feature>
<dbReference type="GO" id="GO:0022857">
    <property type="term" value="F:transmembrane transporter activity"/>
    <property type="evidence" value="ECO:0007669"/>
    <property type="project" value="InterPro"/>
</dbReference>
<dbReference type="InterPro" id="IPR011701">
    <property type="entry name" value="MFS"/>
</dbReference>
<dbReference type="RefSeq" id="WP_137281447.1">
    <property type="nucleotide sequence ID" value="NZ_BSTG01000003.1"/>
</dbReference>
<keyword evidence="9" id="KW-1185">Reference proteome</keyword>
<evidence type="ECO:0000313" key="7">
    <source>
        <dbReference type="EMBL" id="GLY57927.1"/>
    </source>
</evidence>
<evidence type="ECO:0000256" key="3">
    <source>
        <dbReference type="ARBA" id="ARBA00022989"/>
    </source>
</evidence>
<evidence type="ECO:0000313" key="10">
    <source>
        <dbReference type="Proteomes" id="UP001165168"/>
    </source>
</evidence>
<protein>
    <submittedName>
        <fullName evidence="7">MFS transporter</fullName>
    </submittedName>
</protein>
<feature type="transmembrane region" description="Helical" evidence="5">
    <location>
        <begin position="347"/>
        <end position="368"/>
    </location>
</feature>
<sequence length="439" mass="44549">MPSSRPPRPSTFRGGIDGVLLVAVLLVAVNLRAPLTALPPVVADVAADLDLTAAAAGLLTGIPVLCFALATPAVAGLLGRSSLRTAIAVALALIVAGTVLRSADLAALGAAGTFAGTVLLGLGITTANLAVPMIAQRDFPGHVATVTGLYTAAINVGTVATTALTAPLADAVGWRWALASWSVLAVVALVWWLRAVPREARERRNLPAEAAPDPTTAETKTGAAVEADALAAAAAEGVTGTDPTTARERHVLATPFTWWLCAMFALQSSSFYALTAWLPLVLEDLAGIPRSVSGGAASLFQGFAIVGGLAVPLAARRLSLRQTFVGIAVLWLTLPVGLLVAPGLWAVWASAAGVAQAANFVVIFTLVAQRYPTVRRGRQASATVQSVGYCLAAVAPTAAGALQTATGTWTVPVAVVLGALVVMTGIGLVLTGAPRRRAG</sequence>
<feature type="transmembrane region" description="Helical" evidence="5">
    <location>
        <begin position="323"/>
        <end position="341"/>
    </location>
</feature>
<feature type="transmembrane region" description="Helical" evidence="5">
    <location>
        <begin position="82"/>
        <end position="100"/>
    </location>
</feature>
<evidence type="ECO:0000313" key="9">
    <source>
        <dbReference type="Proteomes" id="UP000319068"/>
    </source>
</evidence>
<organism evidence="7 10">
    <name type="scientific">Cellulosimicrobium cellulans</name>
    <name type="common">Arthrobacter luteus</name>
    <dbReference type="NCBI Taxonomy" id="1710"/>
    <lineage>
        <taxon>Bacteria</taxon>
        <taxon>Bacillati</taxon>
        <taxon>Actinomycetota</taxon>
        <taxon>Actinomycetes</taxon>
        <taxon>Micrococcales</taxon>
        <taxon>Promicromonosporaceae</taxon>
        <taxon>Cellulosimicrobium</taxon>
    </lineage>
</organism>
<comment type="subcellular location">
    <subcellularLocation>
        <location evidence="1">Cell membrane</location>
        <topology evidence="1">Multi-pass membrane protein</topology>
    </subcellularLocation>
</comment>
<dbReference type="AlphaFoldDB" id="A0AAV5P892"/>
<dbReference type="GO" id="GO:0005886">
    <property type="term" value="C:plasma membrane"/>
    <property type="evidence" value="ECO:0007669"/>
    <property type="project" value="UniProtKB-SubCell"/>
</dbReference>
<dbReference type="InterPro" id="IPR036259">
    <property type="entry name" value="MFS_trans_sf"/>
</dbReference>
<dbReference type="Gene3D" id="1.20.1250.20">
    <property type="entry name" value="MFS general substrate transporter like domains"/>
    <property type="match status" value="1"/>
</dbReference>
<feature type="transmembrane region" description="Helical" evidence="5">
    <location>
        <begin position="174"/>
        <end position="193"/>
    </location>
</feature>
<reference evidence="8 9" key="1">
    <citation type="submission" date="2019-07" db="EMBL/GenBank/DDBJ databases">
        <title>Complete Genome Sequence and Methylome Analysis of Arthrobacter luteus NEB113.</title>
        <authorList>
            <person name="Fomenkov A."/>
            <person name="Anton B.P."/>
            <person name="Vincze T."/>
            <person name="Roberts R.J."/>
        </authorList>
    </citation>
    <scope>NUCLEOTIDE SEQUENCE [LARGE SCALE GENOMIC DNA]</scope>
    <source>
        <strain evidence="8 9">NEB113</strain>
    </source>
</reference>
<accession>A0AAV5P892</accession>
<feature type="transmembrane region" description="Helical" evidence="5">
    <location>
        <begin position="409"/>
        <end position="430"/>
    </location>
</feature>
<evidence type="ECO:0000256" key="5">
    <source>
        <dbReference type="SAM" id="Phobius"/>
    </source>
</evidence>
<reference evidence="7" key="2">
    <citation type="submission" date="2023-03" db="EMBL/GenBank/DDBJ databases">
        <title>Cellulosimicrobium cellulans NBRC 103059.</title>
        <authorList>
            <person name="Ichikawa N."/>
            <person name="Sato H."/>
            <person name="Tonouchi N."/>
        </authorList>
    </citation>
    <scope>NUCLEOTIDE SEQUENCE</scope>
    <source>
        <strain evidence="7">NBRC 103059</strain>
    </source>
</reference>
<evidence type="ECO:0000256" key="1">
    <source>
        <dbReference type="ARBA" id="ARBA00004651"/>
    </source>
</evidence>
<dbReference type="InterPro" id="IPR052524">
    <property type="entry name" value="MFS_Cyanate_Porter"/>
</dbReference>